<evidence type="ECO:0000313" key="3">
    <source>
        <dbReference type="EMBL" id="MCH7322052.1"/>
    </source>
</evidence>
<organism evidence="3 4">
    <name type="scientific">Solibacillus palustris</name>
    <dbReference type="NCBI Taxonomy" id="2908203"/>
    <lineage>
        <taxon>Bacteria</taxon>
        <taxon>Bacillati</taxon>
        <taxon>Bacillota</taxon>
        <taxon>Bacilli</taxon>
        <taxon>Bacillales</taxon>
        <taxon>Caryophanaceae</taxon>
        <taxon>Solibacillus</taxon>
    </lineage>
</organism>
<dbReference type="CDD" id="cd00293">
    <property type="entry name" value="USP-like"/>
    <property type="match status" value="1"/>
</dbReference>
<evidence type="ECO:0000259" key="2">
    <source>
        <dbReference type="Pfam" id="PF00582"/>
    </source>
</evidence>
<dbReference type="RefSeq" id="WP_241369097.1">
    <property type="nucleotide sequence ID" value="NZ_JAKZFC010000002.1"/>
</dbReference>
<proteinExistence type="inferred from homology"/>
<gene>
    <name evidence="3" type="ORF">LZ480_09110</name>
</gene>
<dbReference type="Gene3D" id="3.40.50.620">
    <property type="entry name" value="HUPs"/>
    <property type="match status" value="1"/>
</dbReference>
<accession>A0ABS9UCI1</accession>
<dbReference type="InterPro" id="IPR006016">
    <property type="entry name" value="UspA"/>
</dbReference>
<dbReference type="PANTHER" id="PTHR46268">
    <property type="entry name" value="STRESS RESPONSE PROTEIN NHAX"/>
    <property type="match status" value="1"/>
</dbReference>
<dbReference type="Proteomes" id="UP001316087">
    <property type="component" value="Unassembled WGS sequence"/>
</dbReference>
<dbReference type="Pfam" id="PF00582">
    <property type="entry name" value="Usp"/>
    <property type="match status" value="1"/>
</dbReference>
<name>A0ABS9UCI1_9BACL</name>
<dbReference type="InterPro" id="IPR014729">
    <property type="entry name" value="Rossmann-like_a/b/a_fold"/>
</dbReference>
<dbReference type="PANTHER" id="PTHR46268:SF6">
    <property type="entry name" value="UNIVERSAL STRESS PROTEIN UP12"/>
    <property type="match status" value="1"/>
</dbReference>
<dbReference type="InterPro" id="IPR006015">
    <property type="entry name" value="Universal_stress_UspA"/>
</dbReference>
<comment type="caution">
    <text evidence="3">The sequence shown here is derived from an EMBL/GenBank/DDBJ whole genome shotgun (WGS) entry which is preliminary data.</text>
</comment>
<reference evidence="3 4" key="1">
    <citation type="submission" date="2022-03" db="EMBL/GenBank/DDBJ databases">
        <authorList>
            <person name="Jo J.-H."/>
            <person name="Im W.-T."/>
        </authorList>
    </citation>
    <scope>NUCLEOTIDE SEQUENCE [LARGE SCALE GENOMIC DNA]</scope>
    <source>
        <strain evidence="3 4">MA9</strain>
    </source>
</reference>
<dbReference type="EMBL" id="JAKZFC010000002">
    <property type="protein sequence ID" value="MCH7322052.1"/>
    <property type="molecule type" value="Genomic_DNA"/>
</dbReference>
<evidence type="ECO:0000313" key="4">
    <source>
        <dbReference type="Proteomes" id="UP001316087"/>
    </source>
</evidence>
<keyword evidence="4" id="KW-1185">Reference proteome</keyword>
<dbReference type="SUPFAM" id="SSF52402">
    <property type="entry name" value="Adenine nucleotide alpha hydrolases-like"/>
    <property type="match status" value="1"/>
</dbReference>
<sequence length="139" mass="15421">MYQHILLAADGSENSIRAAKEALKIAKVSPNCKVTIIFVIDLEKVKTEVLYASSIESLYMARRQKLIPIEQLFKAEHIHVHLEMIHGIPGPEIIKFANGQNVDLVIIGSRGLNGLQEMVLGSVSHKVIKRVNCPAMIVK</sequence>
<protein>
    <submittedName>
        <fullName evidence="3">Universal stress protein</fullName>
    </submittedName>
</protein>
<feature type="domain" description="UspA" evidence="2">
    <location>
        <begin position="1"/>
        <end position="139"/>
    </location>
</feature>
<evidence type="ECO:0000256" key="1">
    <source>
        <dbReference type="ARBA" id="ARBA00008791"/>
    </source>
</evidence>
<comment type="similarity">
    <text evidence="1">Belongs to the universal stress protein A family.</text>
</comment>
<dbReference type="PRINTS" id="PR01438">
    <property type="entry name" value="UNVRSLSTRESS"/>
</dbReference>